<feature type="compositionally biased region" description="Polar residues" evidence="2">
    <location>
        <begin position="866"/>
        <end position="892"/>
    </location>
</feature>
<feature type="compositionally biased region" description="Low complexity" evidence="2">
    <location>
        <begin position="1556"/>
        <end position="1571"/>
    </location>
</feature>
<dbReference type="PROSITE" id="PS50090">
    <property type="entry name" value="MYB_LIKE"/>
    <property type="match status" value="1"/>
</dbReference>
<feature type="region of interest" description="Disordered" evidence="2">
    <location>
        <begin position="1474"/>
        <end position="1526"/>
    </location>
</feature>
<keyword evidence="1" id="KW-0156">Chromatin regulator</keyword>
<gene>
    <name evidence="5" type="ORF">C2845_PM07G13390</name>
</gene>
<dbReference type="InterPro" id="IPR014012">
    <property type="entry name" value="HSA_dom"/>
</dbReference>
<feature type="region of interest" description="Disordered" evidence="2">
    <location>
        <begin position="1538"/>
        <end position="1748"/>
    </location>
</feature>
<dbReference type="Proteomes" id="UP000275267">
    <property type="component" value="Unassembled WGS sequence"/>
</dbReference>
<dbReference type="Gene3D" id="1.10.10.60">
    <property type="entry name" value="Homeodomain-like"/>
    <property type="match status" value="1"/>
</dbReference>
<dbReference type="Pfam" id="PF07529">
    <property type="entry name" value="HSA"/>
    <property type="match status" value="1"/>
</dbReference>
<dbReference type="OrthoDB" id="372624at2759"/>
<feature type="region of interest" description="Disordered" evidence="2">
    <location>
        <begin position="918"/>
        <end position="939"/>
    </location>
</feature>
<feature type="compositionally biased region" description="Basic and acidic residues" evidence="2">
    <location>
        <begin position="640"/>
        <end position="653"/>
    </location>
</feature>
<feature type="region of interest" description="Disordered" evidence="2">
    <location>
        <begin position="437"/>
        <end position="470"/>
    </location>
</feature>
<dbReference type="STRING" id="4540.A0A3L6SQX7"/>
<feature type="compositionally biased region" description="Low complexity" evidence="2">
    <location>
        <begin position="1511"/>
        <end position="1523"/>
    </location>
</feature>
<evidence type="ECO:0000313" key="5">
    <source>
        <dbReference type="EMBL" id="RLN24425.1"/>
    </source>
</evidence>
<feature type="region of interest" description="Disordered" evidence="2">
    <location>
        <begin position="635"/>
        <end position="661"/>
    </location>
</feature>
<feature type="domain" description="Myb-like" evidence="3">
    <location>
        <begin position="1077"/>
        <end position="1138"/>
    </location>
</feature>
<dbReference type="SMART" id="SM00573">
    <property type="entry name" value="HSA"/>
    <property type="match status" value="1"/>
</dbReference>
<feature type="domain" description="HSA" evidence="4">
    <location>
        <begin position="539"/>
        <end position="610"/>
    </location>
</feature>
<feature type="compositionally biased region" description="Polar residues" evidence="2">
    <location>
        <begin position="1650"/>
        <end position="1661"/>
    </location>
</feature>
<evidence type="ECO:0000259" key="3">
    <source>
        <dbReference type="PROSITE" id="PS50090"/>
    </source>
</evidence>
<feature type="compositionally biased region" description="Polar residues" evidence="2">
    <location>
        <begin position="1695"/>
        <end position="1740"/>
    </location>
</feature>
<feature type="region of interest" description="Disordered" evidence="2">
    <location>
        <begin position="859"/>
        <end position="898"/>
    </location>
</feature>
<feature type="compositionally biased region" description="Polar residues" evidence="2">
    <location>
        <begin position="1788"/>
        <end position="1809"/>
    </location>
</feature>
<dbReference type="PANTHER" id="PTHR46774:SF3">
    <property type="entry name" value="CHROMATIN MODIFICATION-RELATED PROTEIN EAF1 A-RELATED"/>
    <property type="match status" value="1"/>
</dbReference>
<feature type="region of interest" description="Disordered" evidence="2">
    <location>
        <begin position="1788"/>
        <end position="1834"/>
    </location>
</feature>
<dbReference type="PROSITE" id="PS51204">
    <property type="entry name" value="HSA"/>
    <property type="match status" value="1"/>
</dbReference>
<evidence type="ECO:0000259" key="4">
    <source>
        <dbReference type="PROSITE" id="PS51204"/>
    </source>
</evidence>
<feature type="region of interest" description="Disordered" evidence="2">
    <location>
        <begin position="198"/>
        <end position="258"/>
    </location>
</feature>
<feature type="compositionally biased region" description="Polar residues" evidence="2">
    <location>
        <begin position="395"/>
        <end position="412"/>
    </location>
</feature>
<proteinExistence type="predicted"/>
<dbReference type="EMBL" id="PQIB02000004">
    <property type="protein sequence ID" value="RLN24425.1"/>
    <property type="molecule type" value="Genomic_DNA"/>
</dbReference>
<evidence type="ECO:0000256" key="2">
    <source>
        <dbReference type="SAM" id="MobiDB-lite"/>
    </source>
</evidence>
<name>A0A3L6SQX7_PANMI</name>
<keyword evidence="6" id="KW-1185">Reference proteome</keyword>
<evidence type="ECO:0000256" key="1">
    <source>
        <dbReference type="ARBA" id="ARBA00022853"/>
    </source>
</evidence>
<feature type="compositionally biased region" description="Polar residues" evidence="2">
    <location>
        <begin position="240"/>
        <end position="258"/>
    </location>
</feature>
<feature type="compositionally biased region" description="Polar residues" evidence="2">
    <location>
        <begin position="1820"/>
        <end position="1834"/>
    </location>
</feature>
<dbReference type="GO" id="GO:0006325">
    <property type="term" value="P:chromatin organization"/>
    <property type="evidence" value="ECO:0007669"/>
    <property type="project" value="UniProtKB-KW"/>
</dbReference>
<dbReference type="GO" id="GO:0035267">
    <property type="term" value="C:NuA4 histone acetyltransferase complex"/>
    <property type="evidence" value="ECO:0007669"/>
    <property type="project" value="InterPro"/>
</dbReference>
<comment type="caution">
    <text evidence="5">The sequence shown here is derived from an EMBL/GenBank/DDBJ whole genome shotgun (WGS) entry which is preliminary data.</text>
</comment>
<dbReference type="InterPro" id="IPR001005">
    <property type="entry name" value="SANT/Myb"/>
</dbReference>
<feature type="compositionally biased region" description="Basic and acidic residues" evidence="2">
    <location>
        <begin position="383"/>
        <end position="394"/>
    </location>
</feature>
<dbReference type="PANTHER" id="PTHR46774">
    <property type="entry name" value="CHROMATIN MODIFICATION-RELATED PROTEIN EAF1 A-RELATED"/>
    <property type="match status" value="1"/>
</dbReference>
<sequence length="1874" mass="204202">MGKACFCGPVAIELCSMGGIAECGVSVDTKASPRRAAIEKAQEELSNANSRQEYDVREERRRELEFLEKGGNPLDFKLDHVASLSVQSTSVTDQIAEQNVISEAKGSFALAASPHGDSVESSGKPGNSVCREGNTADNLMLLDGDTSNIGGEKIAKRGTKRANAAQVEQFLDCDGQNNAKEEDSGLFRLGPKSQAYARRRSKSARDNSNSALVRHPPVPPVSSQKKDDTGLIPEAKTEANGISSIGDSKPNSPNCQNMLKNAPLNDNVEMDTDGVQAIYEGNQTSKNELSNSSNGNQAMDISPNSVTDISYLTVGDQMATATASAVSPDAISKEAASNIVSSLPSISNEILKEAQTPEKAGQNEDLAPVKAGELVDEGLNKILPEDKDDKKDSQLEVSNQPVVLNDSSRQPELSCSIGVKDERELCNNAVVAQKDTKQLAASNEDKGNKEECSDSHRNNTSESSGAQKLASVTVPPASITGDVSNPVENDVEKSTLDQEKITKKECEDSIVAKKDHEDAILRRARYIEANIKRACERSLCNVSLEKKRKSHWEFVLEEMAWLANDFMQERLWKSAAAAQMSHWISSSGRVLFEEASTQRKQKSVARMLANGVMHFWRSIDTSRGSGGMSKAMQIEQSNDLEEKKLGEVKAGKQEDEENLEQDKSRKSVISYALRVLEYNRNASECLSLAEAPPTPDRLNDFGILKVPDQLSEANLFYGVAPGAMQAYRESMERLFVYNKKIGNTVLKDDYEPSTYASVSDVPMENVYGDDEAEGRTYLLPGAYDGGLASKLSHKKKHPVPQRMNGARPYEIGSDMPYEPFMESKPGNQQFVSNGKRTTDFLSIPIKRIRTAARQRVVSPFPAGVSGTPQFTSKTDASSGDTNSCQDDQSSLHGGSFSRKNADIESTVDFDRQLVYDGSEVSTKSKKKKKPKHPGYKTPQSVAESCSLMAPGKSKFLVIFQGTYDPRPQVDLAAQYEQCWGQEMPQDTPTPTHIQYLMYVFSFPYQKDYMKKRLETHQFDSNGNFDISLEALTPVGPIASPAASQMSNMANPKVIKISTRGRKSKGLKMAAGHSGPGSPWSSFEDQALVVLVHDMGENWELVSDALNSIIQLKHLVLLRSNECIYRRPKECKERHKFLTDKSSGDGADSADDSGSSQHYPSALPGIPKGSARQLFQRLQGPFEEETLKTHFEKIIFLGQKLHQTRRKGEIQELRQINPLHTSHVFALSQACPGNLSGVLLTPLDLCDGPSNSDTLSIGYQGSHTSGLALPNNHGSIGPTLPTNVNSRLPGSPGMVLGSNSSLPMNAPSRDAPRYGVPRPTPLQGDEQSRIHYSQMVNGRSLQQPGVPVPGVLPSGVDRGVRMIPPAHGVGIMTGLNRGSPVTRPGFPRVGSPGMANVLPHGNMSPNSGQGLQNTVNVHPGAIHGPGNTMLRPRDPMQMLRPVQNSEEHRQMMMPEFQLQVSQGNNQVVHFSGPPFSNAGGSSPVQSFPVQQSQPHQLPQQPHMYGNTHLAHTQGTNQSNPQQQQAYAMRLAKERHIQQMVPQQQRPLPGSSAVPTVQNGAQMQQQSQGSAAGVIPASQPQRNQQHPAQNPLANPMLPHQPSANTSHKQKKQQGQQQPRQNQQQRNQGSQQAKLMKSLGRGHMMHQPPLDASQASGISANCKNQVPDKNVMQQGPGHLVGSKGSIPSIPQPGSQPKVYTSQMPLSPMQTPDVSNQGAVKGSSNHALLTSQQGQHHSPSQLATQQQQQQQLRYMNPSQNNIQRLMMQQNRHMNTDGRTELLVDQVQHNQVMSSASLARSTDSGSPGISSMSQRKQESSHDPTAVTSTPHLASSPQDTFVGSDRMLPSSSQSMLQRQMSGGIRAVEDVQMIAIFIPRP</sequence>
<feature type="compositionally biased region" description="Low complexity" evidence="2">
    <location>
        <begin position="1610"/>
        <end position="1629"/>
    </location>
</feature>
<feature type="compositionally biased region" description="Low complexity" evidence="2">
    <location>
        <begin position="1480"/>
        <end position="1500"/>
    </location>
</feature>
<feature type="compositionally biased region" description="Basic residues" evidence="2">
    <location>
        <begin position="923"/>
        <end position="934"/>
    </location>
</feature>
<feature type="compositionally biased region" description="Low complexity" evidence="2">
    <location>
        <begin position="1679"/>
        <end position="1694"/>
    </location>
</feature>
<feature type="compositionally biased region" description="Low complexity" evidence="2">
    <location>
        <begin position="1143"/>
        <end position="1155"/>
    </location>
</feature>
<evidence type="ECO:0000313" key="6">
    <source>
        <dbReference type="Proteomes" id="UP000275267"/>
    </source>
</evidence>
<feature type="region of interest" description="Disordered" evidence="2">
    <location>
        <begin position="383"/>
        <end position="412"/>
    </location>
</feature>
<protein>
    <submittedName>
        <fullName evidence="5">Chromatin modification-related protein EAF1 B-like</fullName>
    </submittedName>
</protein>
<feature type="compositionally biased region" description="Basic and acidic residues" evidence="2">
    <location>
        <begin position="443"/>
        <end position="459"/>
    </location>
</feature>
<reference evidence="6" key="1">
    <citation type="journal article" date="2019" name="Nat. Commun.">
        <title>The genome of broomcorn millet.</title>
        <authorList>
            <person name="Zou C."/>
            <person name="Miki D."/>
            <person name="Li D."/>
            <person name="Tang Q."/>
            <person name="Xiao L."/>
            <person name="Rajput S."/>
            <person name="Deng P."/>
            <person name="Jia W."/>
            <person name="Huang R."/>
            <person name="Zhang M."/>
            <person name="Sun Y."/>
            <person name="Hu J."/>
            <person name="Fu X."/>
            <person name="Schnable P.S."/>
            <person name="Li F."/>
            <person name="Zhang H."/>
            <person name="Feng B."/>
            <person name="Zhu X."/>
            <person name="Liu R."/>
            <person name="Schnable J.C."/>
            <person name="Zhu J.-K."/>
            <person name="Zhang H."/>
        </authorList>
    </citation>
    <scope>NUCLEOTIDE SEQUENCE [LARGE SCALE GENOMIC DNA]</scope>
</reference>
<dbReference type="InterPro" id="IPR044798">
    <property type="entry name" value="EAF1A/B"/>
</dbReference>
<feature type="compositionally biased region" description="Polar residues" evidence="2">
    <location>
        <begin position="1576"/>
        <end position="1590"/>
    </location>
</feature>
<accession>A0A3L6SQX7</accession>
<organism evidence="5 6">
    <name type="scientific">Panicum miliaceum</name>
    <name type="common">Proso millet</name>
    <name type="synonym">Broomcorn millet</name>
    <dbReference type="NCBI Taxonomy" id="4540"/>
    <lineage>
        <taxon>Eukaryota</taxon>
        <taxon>Viridiplantae</taxon>
        <taxon>Streptophyta</taxon>
        <taxon>Embryophyta</taxon>
        <taxon>Tracheophyta</taxon>
        <taxon>Spermatophyta</taxon>
        <taxon>Magnoliopsida</taxon>
        <taxon>Liliopsida</taxon>
        <taxon>Poales</taxon>
        <taxon>Poaceae</taxon>
        <taxon>PACMAD clade</taxon>
        <taxon>Panicoideae</taxon>
        <taxon>Panicodae</taxon>
        <taxon>Paniceae</taxon>
        <taxon>Panicinae</taxon>
        <taxon>Panicum</taxon>
        <taxon>Panicum sect. Panicum</taxon>
    </lineage>
</organism>
<feature type="region of interest" description="Disordered" evidence="2">
    <location>
        <begin position="1135"/>
        <end position="1165"/>
    </location>
</feature>